<protein>
    <submittedName>
        <fullName evidence="2">Uncharacterized protein</fullName>
    </submittedName>
</protein>
<name>L0HDU2_METFS</name>
<dbReference type="KEGG" id="mfo:Metfor_1881"/>
<gene>
    <name evidence="2" type="ordered locus">Metfor_1881</name>
</gene>
<feature type="transmembrane region" description="Helical" evidence="1">
    <location>
        <begin position="20"/>
        <end position="41"/>
    </location>
</feature>
<proteinExistence type="predicted"/>
<reference evidence="2 3" key="2">
    <citation type="journal article" date="2014" name="Genome Announc.">
        <title>Complete Genome Sequence of Methanoregula formicica SMSPT, a Mesophilic Hydrogenotrophic Methanogen Isolated from a Methanogenic Upflow Anaerobic Sludge Blanket Reactor.</title>
        <authorList>
            <person name="Yamamoto K."/>
            <person name="Tamaki H."/>
            <person name="Cadillo-Quiroz H."/>
            <person name="Imachi H."/>
            <person name="Kyrpides N."/>
            <person name="Woyke T."/>
            <person name="Goodwin L."/>
            <person name="Zinder S.H."/>
            <person name="Kamagata Y."/>
            <person name="Liu W.T."/>
        </authorList>
    </citation>
    <scope>NUCLEOTIDE SEQUENCE [LARGE SCALE GENOMIC DNA]</scope>
    <source>
        <strain evidence="3">DSM 22288 / NBRC 105244 / SMSP</strain>
    </source>
</reference>
<dbReference type="GeneID" id="14308270"/>
<dbReference type="HOGENOM" id="CLU_189628_0_0_2"/>
<accession>L0HDU2</accession>
<dbReference type="AlphaFoldDB" id="L0HDU2"/>
<dbReference type="EMBL" id="CP003167">
    <property type="protein sequence ID" value="AGB02902.1"/>
    <property type="molecule type" value="Genomic_DNA"/>
</dbReference>
<evidence type="ECO:0000256" key="1">
    <source>
        <dbReference type="SAM" id="Phobius"/>
    </source>
</evidence>
<dbReference type="Proteomes" id="UP000010824">
    <property type="component" value="Chromosome"/>
</dbReference>
<dbReference type="RefSeq" id="WP_015285865.1">
    <property type="nucleotide sequence ID" value="NC_019943.1"/>
</dbReference>
<dbReference type="STRING" id="593750.Metfor_1881"/>
<sequence length="81" mass="9264">MNAGRASLILLIGSLAVTFLMWYWGLPLFFLFLFVPLLPFLGRKTSIRRCPACGWETSGNERYCPYDATPLEVREPNHGDR</sequence>
<dbReference type="eggNOG" id="arCOG09272">
    <property type="taxonomic scope" value="Archaea"/>
</dbReference>
<dbReference type="OrthoDB" id="117553at2157"/>
<evidence type="ECO:0000313" key="3">
    <source>
        <dbReference type="Proteomes" id="UP000010824"/>
    </source>
</evidence>
<keyword evidence="1" id="KW-0812">Transmembrane</keyword>
<keyword evidence="1" id="KW-0472">Membrane</keyword>
<reference evidence="3" key="1">
    <citation type="submission" date="2011-12" db="EMBL/GenBank/DDBJ databases">
        <title>Complete sequence of Methanoregula formicicum SMSP.</title>
        <authorList>
            <person name="Lucas S."/>
            <person name="Han J."/>
            <person name="Lapidus A."/>
            <person name="Cheng J.-F."/>
            <person name="Goodwin L."/>
            <person name="Pitluck S."/>
            <person name="Peters L."/>
            <person name="Ovchinnikova G."/>
            <person name="Teshima H."/>
            <person name="Detter J.C."/>
            <person name="Han C."/>
            <person name="Tapia R."/>
            <person name="Land M."/>
            <person name="Hauser L."/>
            <person name="Kyrpides N."/>
            <person name="Ivanova N."/>
            <person name="Pagani I."/>
            <person name="Imachi H."/>
            <person name="Tamaki H."/>
            <person name="Sekiguchi Y."/>
            <person name="Kamagata Y."/>
            <person name="Cadillo-Quiroz H."/>
            <person name="Zinder S."/>
            <person name="Liu W.-T."/>
            <person name="Woyke T."/>
        </authorList>
    </citation>
    <scope>NUCLEOTIDE SEQUENCE [LARGE SCALE GENOMIC DNA]</scope>
    <source>
        <strain evidence="3">DSM 22288 / NBRC 105244 / SMSP</strain>
    </source>
</reference>
<keyword evidence="3" id="KW-1185">Reference proteome</keyword>
<evidence type="ECO:0000313" key="2">
    <source>
        <dbReference type="EMBL" id="AGB02902.1"/>
    </source>
</evidence>
<keyword evidence="1" id="KW-1133">Transmembrane helix</keyword>
<dbReference type="InParanoid" id="L0HDU2"/>
<organism evidence="2 3">
    <name type="scientific">Methanoregula formicica (strain DSM 22288 / NBRC 105244 / SMSP)</name>
    <dbReference type="NCBI Taxonomy" id="593750"/>
    <lineage>
        <taxon>Archaea</taxon>
        <taxon>Methanobacteriati</taxon>
        <taxon>Methanobacteriota</taxon>
        <taxon>Stenosarchaea group</taxon>
        <taxon>Methanomicrobia</taxon>
        <taxon>Methanomicrobiales</taxon>
        <taxon>Methanoregulaceae</taxon>
        <taxon>Methanoregula</taxon>
    </lineage>
</organism>